<dbReference type="Gene3D" id="1.10.472.10">
    <property type="entry name" value="Cyclin-like"/>
    <property type="match status" value="2"/>
</dbReference>
<evidence type="ECO:0000256" key="1">
    <source>
        <dbReference type="ARBA" id="ARBA00023127"/>
    </source>
</evidence>
<dbReference type="GeneID" id="100636364"/>
<proteinExistence type="inferred from homology"/>
<feature type="domain" description="Cyclin-like" evidence="4">
    <location>
        <begin position="154"/>
        <end position="250"/>
    </location>
</feature>
<feature type="compositionally biased region" description="Low complexity" evidence="3">
    <location>
        <begin position="296"/>
        <end position="315"/>
    </location>
</feature>
<reference evidence="5" key="2">
    <citation type="submission" date="2024-06" db="UniProtKB">
        <authorList>
            <consortium name="EnsemblMetazoa"/>
        </authorList>
    </citation>
    <scope>IDENTIFICATION</scope>
</reference>
<feature type="domain" description="Cyclin-like" evidence="4">
    <location>
        <begin position="47"/>
        <end position="141"/>
    </location>
</feature>
<dbReference type="CDD" id="cd20531">
    <property type="entry name" value="CYCLIN_CCNK_rpt2"/>
    <property type="match status" value="1"/>
</dbReference>
<comment type="similarity">
    <text evidence="2">Belongs to the cyclin family.</text>
</comment>
<dbReference type="SUPFAM" id="SSF47954">
    <property type="entry name" value="Cyclin-like"/>
    <property type="match status" value="2"/>
</dbReference>
<evidence type="ECO:0000256" key="2">
    <source>
        <dbReference type="RuleBase" id="RU000383"/>
    </source>
</evidence>
<sequence>MELEEKDPSPEDIKWIFSAEVLEHLTPSRKKGISHEMERRYRREGARFISNTSNTLKLRRDTLATGTVFFHRFYMVQNFADFDKYVVAAACVLLAGKVEETPKKCKDIVRVAKRFLSAEQSKSFGEKPLEELISFERVLLQTIRFDLQVDHPYGYLLKFAKHMKGEKQTIEKVLQMAWTFINDSLCTTLCLQWEPPVVAVALLYLAGKLSKFDLQSAFQAKSRSWWRQFVLTVDAHDLESICHQVLDVYSEEEKEQEAKKAKTVIQGDPVPPQDNASSPPPPPPPTNHTHHKQHITPLKGPSSGPSTSTASNSGSYMTGTSCATGIVHGAGMVLPPGQNNMMLPAPPPPHSMLHPTPSGSSVNSSPMTNNHYHSSLLGQPPQPFMPHGMNYTQSPSQIQLSAGGPVGMGSQLNPGYPSIPPPSNQIYGSNSMGHAIPNLPRPPLPPIPPSSSLPNNYHPTSGWR</sequence>
<dbReference type="InterPro" id="IPR043198">
    <property type="entry name" value="Cyclin/Ssn8"/>
</dbReference>
<dbReference type="GO" id="GO:0006357">
    <property type="term" value="P:regulation of transcription by RNA polymerase II"/>
    <property type="evidence" value="ECO:0007669"/>
    <property type="project" value="InterPro"/>
</dbReference>
<dbReference type="GO" id="GO:0016538">
    <property type="term" value="F:cyclin-dependent protein serine/threonine kinase regulator activity"/>
    <property type="evidence" value="ECO:0007669"/>
    <property type="project" value="InterPro"/>
</dbReference>
<feature type="region of interest" description="Disordered" evidence="3">
    <location>
        <begin position="338"/>
        <end position="365"/>
    </location>
</feature>
<keyword evidence="1 2" id="KW-0195">Cyclin</keyword>
<evidence type="ECO:0000313" key="5">
    <source>
        <dbReference type="EnsemblMetazoa" id="XP_003385094.1"/>
    </source>
</evidence>
<dbReference type="PANTHER" id="PTHR10026">
    <property type="entry name" value="CYCLIN"/>
    <property type="match status" value="1"/>
</dbReference>
<dbReference type="SMART" id="SM00385">
    <property type="entry name" value="CYCLIN"/>
    <property type="match status" value="2"/>
</dbReference>
<keyword evidence="6" id="KW-1185">Reference proteome</keyword>
<dbReference type="InterPro" id="IPR006671">
    <property type="entry name" value="Cyclin_N"/>
</dbReference>
<dbReference type="RefSeq" id="XP_003385094.1">
    <property type="nucleotide sequence ID" value="XM_003385046.2"/>
</dbReference>
<evidence type="ECO:0000259" key="4">
    <source>
        <dbReference type="SMART" id="SM00385"/>
    </source>
</evidence>
<protein>
    <recommendedName>
        <fullName evidence="4">Cyclin-like domain-containing protein</fullName>
    </recommendedName>
</protein>
<feature type="compositionally biased region" description="Pro residues" evidence="3">
    <location>
        <begin position="439"/>
        <end position="451"/>
    </location>
</feature>
<feature type="region of interest" description="Disordered" evidence="3">
    <location>
        <begin position="421"/>
        <end position="464"/>
    </location>
</feature>
<dbReference type="Proteomes" id="UP000007879">
    <property type="component" value="Unassembled WGS sequence"/>
</dbReference>
<dbReference type="InterPro" id="IPR013763">
    <property type="entry name" value="Cyclin-like_dom"/>
</dbReference>
<evidence type="ECO:0000313" key="6">
    <source>
        <dbReference type="Proteomes" id="UP000007879"/>
    </source>
</evidence>
<dbReference type="AlphaFoldDB" id="A0AAN0ICI8"/>
<feature type="region of interest" description="Disordered" evidence="3">
    <location>
        <begin position="257"/>
        <end position="316"/>
    </location>
</feature>
<dbReference type="CDD" id="cd20530">
    <property type="entry name" value="CYCLIN_CCNK_rpt1"/>
    <property type="match status" value="1"/>
</dbReference>
<accession>A0AAN0ICI8</accession>
<dbReference type="KEGG" id="aqu:100636364"/>
<evidence type="ECO:0000256" key="3">
    <source>
        <dbReference type="SAM" id="MobiDB-lite"/>
    </source>
</evidence>
<reference evidence="6" key="1">
    <citation type="journal article" date="2010" name="Nature">
        <title>The Amphimedon queenslandica genome and the evolution of animal complexity.</title>
        <authorList>
            <person name="Srivastava M."/>
            <person name="Simakov O."/>
            <person name="Chapman J."/>
            <person name="Fahey B."/>
            <person name="Gauthier M.E."/>
            <person name="Mitros T."/>
            <person name="Richards G.S."/>
            <person name="Conaco C."/>
            <person name="Dacre M."/>
            <person name="Hellsten U."/>
            <person name="Larroux C."/>
            <person name="Putnam N.H."/>
            <person name="Stanke M."/>
            <person name="Adamska M."/>
            <person name="Darling A."/>
            <person name="Degnan S.M."/>
            <person name="Oakley T.H."/>
            <person name="Plachetzki D.C."/>
            <person name="Zhai Y."/>
            <person name="Adamski M."/>
            <person name="Calcino A."/>
            <person name="Cummins S.F."/>
            <person name="Goodstein D.M."/>
            <person name="Harris C."/>
            <person name="Jackson D.J."/>
            <person name="Leys S.P."/>
            <person name="Shu S."/>
            <person name="Woodcroft B.J."/>
            <person name="Vervoort M."/>
            <person name="Kosik K.S."/>
            <person name="Manning G."/>
            <person name="Degnan B.M."/>
            <person name="Rokhsar D.S."/>
        </authorList>
    </citation>
    <scope>NUCLEOTIDE SEQUENCE [LARGE SCALE GENOMIC DNA]</scope>
</reference>
<organism evidence="5 6">
    <name type="scientific">Amphimedon queenslandica</name>
    <name type="common">Sponge</name>
    <dbReference type="NCBI Taxonomy" id="400682"/>
    <lineage>
        <taxon>Eukaryota</taxon>
        <taxon>Metazoa</taxon>
        <taxon>Porifera</taxon>
        <taxon>Demospongiae</taxon>
        <taxon>Heteroscleromorpha</taxon>
        <taxon>Haplosclerida</taxon>
        <taxon>Niphatidae</taxon>
        <taxon>Amphimedon</taxon>
    </lineage>
</organism>
<dbReference type="Pfam" id="PF00134">
    <property type="entry name" value="Cyclin_N"/>
    <property type="match status" value="1"/>
</dbReference>
<dbReference type="Pfam" id="PF21797">
    <property type="entry name" value="CycT2-like_C"/>
    <property type="match status" value="1"/>
</dbReference>
<name>A0AAN0ICI8_AMPQE</name>
<dbReference type="EnsemblMetazoa" id="XM_003385046.2">
    <property type="protein sequence ID" value="XP_003385094.1"/>
    <property type="gene ID" value="LOC100636364"/>
</dbReference>
<dbReference type="InterPro" id="IPR036915">
    <property type="entry name" value="Cyclin-like_sf"/>
</dbReference>